<evidence type="ECO:0000259" key="1">
    <source>
        <dbReference type="PROSITE" id="PS50238"/>
    </source>
</evidence>
<evidence type="ECO:0000313" key="2">
    <source>
        <dbReference type="EMBL" id="ETO14484.1"/>
    </source>
</evidence>
<feature type="non-terminal residue" evidence="2">
    <location>
        <position position="1"/>
    </location>
</feature>
<dbReference type="EMBL" id="ASPP01020009">
    <property type="protein sequence ID" value="ETO14484.1"/>
    <property type="molecule type" value="Genomic_DNA"/>
</dbReference>
<protein>
    <submittedName>
        <fullName evidence="2">RhoGAP domain-containing protein</fullName>
    </submittedName>
</protein>
<dbReference type="Pfam" id="PF00620">
    <property type="entry name" value="RhoGAP"/>
    <property type="match status" value="1"/>
</dbReference>
<dbReference type="GO" id="GO:0005096">
    <property type="term" value="F:GTPase activator activity"/>
    <property type="evidence" value="ECO:0007669"/>
    <property type="project" value="TreeGrafter"/>
</dbReference>
<keyword evidence="3" id="KW-1185">Reference proteome</keyword>
<dbReference type="Proteomes" id="UP000023152">
    <property type="component" value="Unassembled WGS sequence"/>
</dbReference>
<dbReference type="InterPro" id="IPR008936">
    <property type="entry name" value="Rho_GTPase_activation_prot"/>
</dbReference>
<dbReference type="PANTHER" id="PTHR45876">
    <property type="entry name" value="FI04035P"/>
    <property type="match status" value="1"/>
</dbReference>
<dbReference type="SMART" id="SM00324">
    <property type="entry name" value="RhoGAP"/>
    <property type="match status" value="1"/>
</dbReference>
<organism evidence="2 3">
    <name type="scientific">Reticulomyxa filosa</name>
    <dbReference type="NCBI Taxonomy" id="46433"/>
    <lineage>
        <taxon>Eukaryota</taxon>
        <taxon>Sar</taxon>
        <taxon>Rhizaria</taxon>
        <taxon>Retaria</taxon>
        <taxon>Foraminifera</taxon>
        <taxon>Monothalamids</taxon>
        <taxon>Reticulomyxidae</taxon>
        <taxon>Reticulomyxa</taxon>
    </lineage>
</organism>
<dbReference type="SUPFAM" id="SSF48350">
    <property type="entry name" value="GTPase activation domain, GAP"/>
    <property type="match status" value="1"/>
</dbReference>
<proteinExistence type="predicted"/>
<dbReference type="OrthoDB" id="437889at2759"/>
<dbReference type="Gene3D" id="1.10.555.10">
    <property type="entry name" value="Rho GTPase activation protein"/>
    <property type="match status" value="1"/>
</dbReference>
<feature type="domain" description="Rho-GAP" evidence="1">
    <location>
        <begin position="23"/>
        <end position="221"/>
    </location>
</feature>
<sequence>HGTYVPTEEQKGTLDFEYRDVFLSIEDAMAVTKEMDSSAIIPYIVPMLCQKVKELDGFRTEGIFRKSASILDVKKLRNKERIETETAHTYIHSYIYFSFDDQNVHIFANCLKEWLRSIEDPLIPELYYDFCVEMAKQRKLDKGQFEVFFSQLPAVNRETLKYLVNFLRELIQPQNVEVTLMGLDNLATIFGPTLLRCEALVSFSLQKFLFDSTKDNNKQNFVWKNKQDPTTALANVPSEKQFVIALIEKS</sequence>
<gene>
    <name evidence="2" type="ORF">RFI_22887</name>
</gene>
<dbReference type="GO" id="GO:0005737">
    <property type="term" value="C:cytoplasm"/>
    <property type="evidence" value="ECO:0007669"/>
    <property type="project" value="TreeGrafter"/>
</dbReference>
<dbReference type="InterPro" id="IPR000198">
    <property type="entry name" value="RhoGAP_dom"/>
</dbReference>
<dbReference type="PANTHER" id="PTHR45876:SF8">
    <property type="entry name" value="FI04035P"/>
    <property type="match status" value="1"/>
</dbReference>
<dbReference type="AlphaFoldDB" id="X6MKW7"/>
<comment type="caution">
    <text evidence="2">The sequence shown here is derived from an EMBL/GenBank/DDBJ whole genome shotgun (WGS) entry which is preliminary data.</text>
</comment>
<reference evidence="2 3" key="1">
    <citation type="journal article" date="2013" name="Curr. Biol.">
        <title>The Genome of the Foraminiferan Reticulomyxa filosa.</title>
        <authorList>
            <person name="Glockner G."/>
            <person name="Hulsmann N."/>
            <person name="Schleicher M."/>
            <person name="Noegel A.A."/>
            <person name="Eichinger L."/>
            <person name="Gallinger C."/>
            <person name="Pawlowski J."/>
            <person name="Sierra R."/>
            <person name="Euteneuer U."/>
            <person name="Pillet L."/>
            <person name="Moustafa A."/>
            <person name="Platzer M."/>
            <person name="Groth M."/>
            <person name="Szafranski K."/>
            <person name="Schliwa M."/>
        </authorList>
    </citation>
    <scope>NUCLEOTIDE SEQUENCE [LARGE SCALE GENOMIC DNA]</scope>
</reference>
<dbReference type="GO" id="GO:0007165">
    <property type="term" value="P:signal transduction"/>
    <property type="evidence" value="ECO:0007669"/>
    <property type="project" value="InterPro"/>
</dbReference>
<evidence type="ECO:0000313" key="3">
    <source>
        <dbReference type="Proteomes" id="UP000023152"/>
    </source>
</evidence>
<accession>X6MKW7</accession>
<dbReference type="PROSITE" id="PS50238">
    <property type="entry name" value="RHOGAP"/>
    <property type="match status" value="1"/>
</dbReference>
<name>X6MKW7_RETFI</name>